<accession>A0ABS9R2Q3</accession>
<comment type="subcellular location">
    <subcellularLocation>
        <location evidence="1">Cell membrane</location>
        <topology evidence="1">Multi-pass membrane protein</topology>
    </subcellularLocation>
</comment>
<dbReference type="PANTHER" id="PTHR36115:SF9">
    <property type="entry name" value="LMO1584 PROTEIN"/>
    <property type="match status" value="1"/>
</dbReference>
<dbReference type="PANTHER" id="PTHR36115">
    <property type="entry name" value="PROLINE-RICH ANTIGEN HOMOLOG-RELATED"/>
    <property type="match status" value="1"/>
</dbReference>
<dbReference type="Proteomes" id="UP001202402">
    <property type="component" value="Unassembled WGS sequence"/>
</dbReference>
<keyword evidence="9" id="KW-1185">Reference proteome</keyword>
<keyword evidence="4 6" id="KW-1133">Transmembrane helix</keyword>
<evidence type="ECO:0000259" key="7">
    <source>
        <dbReference type="Pfam" id="PF06271"/>
    </source>
</evidence>
<gene>
    <name evidence="8" type="ORF">LQE99_02105</name>
</gene>
<evidence type="ECO:0000313" key="8">
    <source>
        <dbReference type="EMBL" id="MCH4283924.1"/>
    </source>
</evidence>
<evidence type="ECO:0000256" key="3">
    <source>
        <dbReference type="ARBA" id="ARBA00022692"/>
    </source>
</evidence>
<evidence type="ECO:0000313" key="9">
    <source>
        <dbReference type="Proteomes" id="UP001202402"/>
    </source>
</evidence>
<dbReference type="InterPro" id="IPR051791">
    <property type="entry name" value="Pra-immunoreactive"/>
</dbReference>
<feature type="domain" description="RDD" evidence="7">
    <location>
        <begin position="32"/>
        <end position="197"/>
    </location>
</feature>
<keyword evidence="3 6" id="KW-0812">Transmembrane</keyword>
<organism evidence="8 9">
    <name type="scientific">Amedibacillus hominis</name>
    <dbReference type="NCBI Taxonomy" id="2897776"/>
    <lineage>
        <taxon>Bacteria</taxon>
        <taxon>Bacillati</taxon>
        <taxon>Bacillota</taxon>
        <taxon>Erysipelotrichia</taxon>
        <taxon>Erysipelotrichales</taxon>
        <taxon>Erysipelotrichaceae</taxon>
        <taxon>Amedibacillus</taxon>
    </lineage>
</organism>
<dbReference type="Pfam" id="PF06271">
    <property type="entry name" value="RDD"/>
    <property type="match status" value="1"/>
</dbReference>
<dbReference type="InterPro" id="IPR010432">
    <property type="entry name" value="RDD"/>
</dbReference>
<dbReference type="EMBL" id="JAKVPQ010000001">
    <property type="protein sequence ID" value="MCH4283924.1"/>
    <property type="molecule type" value="Genomic_DNA"/>
</dbReference>
<evidence type="ECO:0000256" key="5">
    <source>
        <dbReference type="ARBA" id="ARBA00023136"/>
    </source>
</evidence>
<feature type="transmembrane region" description="Helical" evidence="6">
    <location>
        <begin position="79"/>
        <end position="98"/>
    </location>
</feature>
<protein>
    <submittedName>
        <fullName evidence="8">RDD family protein</fullName>
    </submittedName>
</protein>
<proteinExistence type="predicted"/>
<comment type="caution">
    <text evidence="8">The sequence shown here is derived from an EMBL/GenBank/DDBJ whole genome shotgun (WGS) entry which is preliminary data.</text>
</comment>
<feature type="transmembrane region" description="Helical" evidence="6">
    <location>
        <begin position="139"/>
        <end position="160"/>
    </location>
</feature>
<feature type="transmembrane region" description="Helical" evidence="6">
    <location>
        <begin position="166"/>
        <end position="184"/>
    </location>
</feature>
<evidence type="ECO:0000256" key="4">
    <source>
        <dbReference type="ARBA" id="ARBA00022989"/>
    </source>
</evidence>
<evidence type="ECO:0000256" key="1">
    <source>
        <dbReference type="ARBA" id="ARBA00004651"/>
    </source>
</evidence>
<reference evidence="8 9" key="1">
    <citation type="submission" date="2022-02" db="EMBL/GenBank/DDBJ databases">
        <title>Genome of Erysipelotrichaceae sp. nov. NSJ-176 isolated from human feces.</title>
        <authorList>
            <person name="Abdugheni R."/>
        </authorList>
    </citation>
    <scope>NUCLEOTIDE SEQUENCE [LARGE SCALE GENOMIC DNA]</scope>
    <source>
        <strain evidence="8 9">NSJ-176</strain>
    </source>
</reference>
<feature type="transmembrane region" description="Helical" evidence="6">
    <location>
        <begin position="36"/>
        <end position="59"/>
    </location>
</feature>
<dbReference type="RefSeq" id="WP_233509515.1">
    <property type="nucleotide sequence ID" value="NZ_JAKVPQ010000001.1"/>
</dbReference>
<keyword evidence="2" id="KW-1003">Cell membrane</keyword>
<sequence>MEQSMKDTQSIRVKWYFKLFSKLDNEQTNVDMTTRAFAYIIDWVLGSFVTAFPTVFMYMSYTKSTELNQNLLTFPTITYALIAGGLSLLFAMIYYVYIPVKVHKGQTYGKKFMDVKVVKLDGSDVDFKTMLKREVLGRFLLEASLVAVGNYIFQIVVLIAQVNIILPLKCVSSVLCIISILIALKTDSRRMIHDYVGKTKIISTKEQ</sequence>
<name>A0ABS9R2Q3_9FIRM</name>
<evidence type="ECO:0000256" key="2">
    <source>
        <dbReference type="ARBA" id="ARBA00022475"/>
    </source>
</evidence>
<keyword evidence="5 6" id="KW-0472">Membrane</keyword>
<evidence type="ECO:0000256" key="6">
    <source>
        <dbReference type="SAM" id="Phobius"/>
    </source>
</evidence>